<dbReference type="PRINTS" id="PR00344">
    <property type="entry name" value="BCTRLSENSOR"/>
</dbReference>
<gene>
    <name evidence="8" type="ORF">EI291_12340</name>
</gene>
<comment type="catalytic activity">
    <reaction evidence="1">
        <text>ATP + protein L-histidine = ADP + protein N-phospho-L-histidine.</text>
        <dbReference type="EC" id="2.7.13.3"/>
    </reaction>
</comment>
<comment type="caution">
    <text evidence="8">The sequence shown here is derived from an EMBL/GenBank/DDBJ whole genome shotgun (WGS) entry which is preliminary data.</text>
</comment>
<dbReference type="PANTHER" id="PTHR42878:SF15">
    <property type="entry name" value="BACTERIOPHYTOCHROME"/>
    <property type="match status" value="1"/>
</dbReference>
<dbReference type="InterPro" id="IPR036097">
    <property type="entry name" value="HisK_dim/P_sf"/>
</dbReference>
<evidence type="ECO:0000256" key="6">
    <source>
        <dbReference type="SAM" id="Coils"/>
    </source>
</evidence>
<dbReference type="InterPro" id="IPR004358">
    <property type="entry name" value="Sig_transdc_His_kin-like_C"/>
</dbReference>
<evidence type="ECO:0000256" key="1">
    <source>
        <dbReference type="ARBA" id="ARBA00000085"/>
    </source>
</evidence>
<evidence type="ECO:0000313" key="9">
    <source>
        <dbReference type="Proteomes" id="UP000273500"/>
    </source>
</evidence>
<dbReference type="SMART" id="SM00388">
    <property type="entry name" value="HisKA"/>
    <property type="match status" value="1"/>
</dbReference>
<dbReference type="GO" id="GO:0030295">
    <property type="term" value="F:protein kinase activator activity"/>
    <property type="evidence" value="ECO:0007669"/>
    <property type="project" value="TreeGrafter"/>
</dbReference>
<dbReference type="SMART" id="SM00387">
    <property type="entry name" value="HATPase_c"/>
    <property type="match status" value="1"/>
</dbReference>
<dbReference type="GO" id="GO:0000155">
    <property type="term" value="F:phosphorelay sensor kinase activity"/>
    <property type="evidence" value="ECO:0007669"/>
    <property type="project" value="InterPro"/>
</dbReference>
<dbReference type="GO" id="GO:0000156">
    <property type="term" value="F:phosphorelay response regulator activity"/>
    <property type="evidence" value="ECO:0007669"/>
    <property type="project" value="TreeGrafter"/>
</dbReference>
<dbReference type="InterPro" id="IPR050351">
    <property type="entry name" value="BphY/WalK/GraS-like"/>
</dbReference>
<organism evidence="8 9">
    <name type="scientific">Hymenobacter rigui</name>
    <dbReference type="NCBI Taxonomy" id="334424"/>
    <lineage>
        <taxon>Bacteria</taxon>
        <taxon>Pseudomonadati</taxon>
        <taxon>Bacteroidota</taxon>
        <taxon>Cytophagia</taxon>
        <taxon>Cytophagales</taxon>
        <taxon>Hymenobacteraceae</taxon>
        <taxon>Hymenobacter</taxon>
    </lineage>
</organism>
<dbReference type="CDD" id="cd00082">
    <property type="entry name" value="HisKA"/>
    <property type="match status" value="1"/>
</dbReference>
<reference evidence="8 9" key="1">
    <citation type="submission" date="2018-12" db="EMBL/GenBank/DDBJ databases">
        <authorList>
            <person name="Feng G."/>
            <person name="Zhu H."/>
        </authorList>
    </citation>
    <scope>NUCLEOTIDE SEQUENCE [LARGE SCALE GENOMIC DNA]</scope>
    <source>
        <strain evidence="8 9">KCTC 12533</strain>
    </source>
</reference>
<dbReference type="InterPro" id="IPR003661">
    <property type="entry name" value="HisK_dim/P_dom"/>
</dbReference>
<protein>
    <recommendedName>
        <fullName evidence="2">histidine kinase</fullName>
        <ecNumber evidence="2">2.7.13.3</ecNumber>
    </recommendedName>
</protein>
<proteinExistence type="predicted"/>
<dbReference type="Gene3D" id="3.30.450.20">
    <property type="entry name" value="PAS domain"/>
    <property type="match status" value="1"/>
</dbReference>
<keyword evidence="6" id="KW-0175">Coiled coil</keyword>
<dbReference type="Gene3D" id="1.10.287.130">
    <property type="match status" value="1"/>
</dbReference>
<dbReference type="InterPro" id="IPR005467">
    <property type="entry name" value="His_kinase_dom"/>
</dbReference>
<dbReference type="Pfam" id="PF08448">
    <property type="entry name" value="PAS_4"/>
    <property type="match status" value="1"/>
</dbReference>
<sequence>MEFPPPAPQAVHPTADALFSTLFSISVAGVVILQPMYAADQRTITDFAYVRLNPAAQQLLNLPEAPAGLTLRQRYPHPDHTGIYQFCHDAFVSGQYRQRDVHFQHNDLSTYLWVAAQRSGPYLLVSIADSADLNGLSTSTPLRRAMAQEMQRLQYSPEQPHQSYEAFMQQLAVIIVFSGPNHICRFTNNQYKTLVGDRVLLGHPAREVVPEAVAPAFLEWLDAVYTSGQPLVVPETLAWPATAAPAAATPSTYFTLSLQPMRNQQGQVDGVAVFAYDITQQRNSRLHLHNLNSELASLNVELSAAGRELANSQREIHQLSASFEEWLQQRTQGLEARNSLLTHMNQELDSFVYSASHDLRAPIANLEGLLNEVDRTVPADHPLRPEMQPLLRMMHGAVQRFQQTIGHLTELSRVPQEGELPKTPVDLHAVLADVQLDLTTLLAETNARLIVQVDDCGPIPLSLKHLRSIVYNLLSNALKYRHPDRPPVIRVTCGQMDAAVEIRVQDNGLGLTAEQQQQLFRLFRRLHHHVEGSGVGLFLIKRMVENAGGQLTVQSEAGVGSTFSVILPTE</sequence>
<dbReference type="Gene3D" id="3.30.565.10">
    <property type="entry name" value="Histidine kinase-like ATPase, C-terminal domain"/>
    <property type="match status" value="1"/>
</dbReference>
<dbReference type="InterPro" id="IPR036890">
    <property type="entry name" value="HATPase_C_sf"/>
</dbReference>
<dbReference type="PANTHER" id="PTHR42878">
    <property type="entry name" value="TWO-COMPONENT HISTIDINE KINASE"/>
    <property type="match status" value="1"/>
</dbReference>
<feature type="coiled-coil region" evidence="6">
    <location>
        <begin position="288"/>
        <end position="329"/>
    </location>
</feature>
<dbReference type="SUPFAM" id="SSF47384">
    <property type="entry name" value="Homodimeric domain of signal transducing histidine kinase"/>
    <property type="match status" value="1"/>
</dbReference>
<name>A0A428KPZ4_9BACT</name>
<keyword evidence="5 8" id="KW-0418">Kinase</keyword>
<evidence type="ECO:0000256" key="2">
    <source>
        <dbReference type="ARBA" id="ARBA00012438"/>
    </source>
</evidence>
<evidence type="ECO:0000313" key="8">
    <source>
        <dbReference type="EMBL" id="RSK48499.1"/>
    </source>
</evidence>
<dbReference type="InterPro" id="IPR013656">
    <property type="entry name" value="PAS_4"/>
</dbReference>
<keyword evidence="4" id="KW-0808">Transferase</keyword>
<dbReference type="GO" id="GO:0007234">
    <property type="term" value="P:osmosensory signaling via phosphorelay pathway"/>
    <property type="evidence" value="ECO:0007669"/>
    <property type="project" value="TreeGrafter"/>
</dbReference>
<dbReference type="PROSITE" id="PS50109">
    <property type="entry name" value="HIS_KIN"/>
    <property type="match status" value="1"/>
</dbReference>
<dbReference type="Pfam" id="PF02518">
    <property type="entry name" value="HATPase_c"/>
    <property type="match status" value="1"/>
</dbReference>
<dbReference type="OrthoDB" id="9766459at2"/>
<keyword evidence="3" id="KW-0597">Phosphoprotein</keyword>
<evidence type="ECO:0000259" key="7">
    <source>
        <dbReference type="PROSITE" id="PS50109"/>
    </source>
</evidence>
<accession>A0A428KPZ4</accession>
<evidence type="ECO:0000256" key="4">
    <source>
        <dbReference type="ARBA" id="ARBA00022679"/>
    </source>
</evidence>
<keyword evidence="9" id="KW-1185">Reference proteome</keyword>
<evidence type="ECO:0000256" key="5">
    <source>
        <dbReference type="ARBA" id="ARBA00022777"/>
    </source>
</evidence>
<dbReference type="InterPro" id="IPR003594">
    <property type="entry name" value="HATPase_dom"/>
</dbReference>
<dbReference type="SUPFAM" id="SSF55785">
    <property type="entry name" value="PYP-like sensor domain (PAS domain)"/>
    <property type="match status" value="1"/>
</dbReference>
<dbReference type="InterPro" id="IPR035965">
    <property type="entry name" value="PAS-like_dom_sf"/>
</dbReference>
<dbReference type="SUPFAM" id="SSF55874">
    <property type="entry name" value="ATPase domain of HSP90 chaperone/DNA topoisomerase II/histidine kinase"/>
    <property type="match status" value="1"/>
</dbReference>
<dbReference type="AlphaFoldDB" id="A0A428KPZ4"/>
<evidence type="ECO:0000256" key="3">
    <source>
        <dbReference type="ARBA" id="ARBA00022553"/>
    </source>
</evidence>
<dbReference type="EC" id="2.7.13.3" evidence="2"/>
<dbReference type="EMBL" id="RWIT01000005">
    <property type="protein sequence ID" value="RSK48499.1"/>
    <property type="molecule type" value="Genomic_DNA"/>
</dbReference>
<feature type="domain" description="Histidine kinase" evidence="7">
    <location>
        <begin position="354"/>
        <end position="570"/>
    </location>
</feature>
<dbReference type="Proteomes" id="UP000273500">
    <property type="component" value="Unassembled WGS sequence"/>
</dbReference>
<dbReference type="RefSeq" id="WP_125420279.1">
    <property type="nucleotide sequence ID" value="NZ_RWIT01000005.1"/>
</dbReference>